<comment type="caution">
    <text evidence="3">The sequence shown here is derived from an EMBL/GenBank/DDBJ whole genome shotgun (WGS) entry which is preliminary data.</text>
</comment>
<evidence type="ECO:0000256" key="1">
    <source>
        <dbReference type="ARBA" id="ARBA00009005"/>
    </source>
</evidence>
<feature type="domain" description="Peptidase C14 caspase" evidence="2">
    <location>
        <begin position="7"/>
        <end position="279"/>
    </location>
</feature>
<dbReference type="Proteomes" id="UP001187734">
    <property type="component" value="Unassembled WGS sequence"/>
</dbReference>
<dbReference type="GO" id="GO:0004197">
    <property type="term" value="F:cysteine-type endopeptidase activity"/>
    <property type="evidence" value="ECO:0007669"/>
    <property type="project" value="InterPro"/>
</dbReference>
<dbReference type="GO" id="GO:0005737">
    <property type="term" value="C:cytoplasm"/>
    <property type="evidence" value="ECO:0007669"/>
    <property type="project" value="TreeGrafter"/>
</dbReference>
<dbReference type="PANTHER" id="PTHR48104:SF30">
    <property type="entry name" value="METACASPASE-1"/>
    <property type="match status" value="1"/>
</dbReference>
<dbReference type="GO" id="GO:0006508">
    <property type="term" value="P:proteolysis"/>
    <property type="evidence" value="ECO:0007669"/>
    <property type="project" value="InterPro"/>
</dbReference>
<dbReference type="InterPro" id="IPR050452">
    <property type="entry name" value="Metacaspase"/>
</dbReference>
<dbReference type="EMBL" id="ONZP01000016">
    <property type="protein sequence ID" value="SPJ70636.1"/>
    <property type="molecule type" value="Genomic_DNA"/>
</dbReference>
<organism evidence="3 4">
    <name type="scientific">Fusarium torulosum</name>
    <dbReference type="NCBI Taxonomy" id="33205"/>
    <lineage>
        <taxon>Eukaryota</taxon>
        <taxon>Fungi</taxon>
        <taxon>Dikarya</taxon>
        <taxon>Ascomycota</taxon>
        <taxon>Pezizomycotina</taxon>
        <taxon>Sordariomycetes</taxon>
        <taxon>Hypocreomycetidae</taxon>
        <taxon>Hypocreales</taxon>
        <taxon>Nectriaceae</taxon>
        <taxon>Fusarium</taxon>
    </lineage>
</organism>
<evidence type="ECO:0000259" key="2">
    <source>
        <dbReference type="Pfam" id="PF00656"/>
    </source>
</evidence>
<accession>A0AAE8SCH3</accession>
<dbReference type="Gene3D" id="3.40.50.1460">
    <property type="match status" value="1"/>
</dbReference>
<sequence length="649" mass="72569">MADQPTHHAILIGINDYRNRPLKGCVRDVQKIKSYLESQSVPINVQTFTATQSSDSEIGPTEEPSLWPTYNNVTAALRDLAIRTKPGHCVYVHFSGHGTRELKQPPSKFSNESTGDLALVLLDGENARSTRNYGGHKLAMALNAMVRKDVIVTVVLDCCFAASVYRLDRSNIRFMPFTEIDYVIDDSPPVEMGEDPSGYRDISARSNWLMDPKGYAVLAACGPQEEASEILREGEVSGALSFFLHRSLIDCGINQRHKDVFYRLCSNMHADSVDQNPILCGNKYQEFFGLQTLATKRPVIPVFKSSQGFVLQAGYAHGVKEDDDFIVYPSTVVNHNAVLHDNIISARVGTVGPLTSSLELTNGDSSLREVACVAEPRTRHSFRQFPIALSEAIPKHNEWLAAFDKYSLSVHHETKGLPFSFRVEVFGDEYQILDKDGQGLLNLPILKQDGIDPDDVAAVLEHLVRYELVKSLSNESSSEEFQASFDVNISNRDRTQFNPGQLIHAEESDGKYMFELIIQNNSPKELYLYVFNLGPLWQVEDIHHTSSEVIPPLDPSQGFKNRFTKRLRTMVPPEMKARGLLQCEDTLKIFVTSHPTSFDLLELPKIGDSPKKQATKSRDRSGKDCVEEWVALSFFLRTSSALPAKEIAG</sequence>
<dbReference type="InterPro" id="IPR011600">
    <property type="entry name" value="Pept_C14_caspase"/>
</dbReference>
<dbReference type="PANTHER" id="PTHR48104">
    <property type="entry name" value="METACASPASE-4"/>
    <property type="match status" value="1"/>
</dbReference>
<protein>
    <recommendedName>
        <fullName evidence="2">Peptidase C14 caspase domain-containing protein</fullName>
    </recommendedName>
</protein>
<evidence type="ECO:0000313" key="3">
    <source>
        <dbReference type="EMBL" id="SPJ70636.1"/>
    </source>
</evidence>
<comment type="similarity">
    <text evidence="1">Belongs to the peptidase C14B family.</text>
</comment>
<gene>
    <name evidence="3" type="ORF">FTOL_00364</name>
</gene>
<name>A0AAE8SCH3_9HYPO</name>
<dbReference type="Pfam" id="PF00656">
    <property type="entry name" value="Peptidase_C14"/>
    <property type="match status" value="1"/>
</dbReference>
<proteinExistence type="inferred from homology"/>
<keyword evidence="4" id="KW-1185">Reference proteome</keyword>
<dbReference type="AlphaFoldDB" id="A0AAE8SCH3"/>
<reference evidence="3" key="1">
    <citation type="submission" date="2018-03" db="EMBL/GenBank/DDBJ databases">
        <authorList>
            <person name="Guldener U."/>
        </authorList>
    </citation>
    <scope>NUCLEOTIDE SEQUENCE</scope>
</reference>
<evidence type="ECO:0000313" key="4">
    <source>
        <dbReference type="Proteomes" id="UP001187734"/>
    </source>
</evidence>